<keyword evidence="6" id="KW-1185">Reference proteome</keyword>
<dbReference type="EMBL" id="CAUJNA010000815">
    <property type="protein sequence ID" value="CAJ1381505.1"/>
    <property type="molecule type" value="Genomic_DNA"/>
</dbReference>
<dbReference type="Gene3D" id="3.40.140.10">
    <property type="entry name" value="Cytidine Deaminase, domain 2"/>
    <property type="match status" value="1"/>
</dbReference>
<evidence type="ECO:0000256" key="1">
    <source>
        <dbReference type="ARBA" id="ARBA00022723"/>
    </source>
</evidence>
<feature type="compositionally biased region" description="Basic and acidic residues" evidence="3">
    <location>
        <begin position="55"/>
        <end position="75"/>
    </location>
</feature>
<dbReference type="PANTHER" id="PTHR21228:SF40">
    <property type="entry name" value="LD45607P"/>
    <property type="match status" value="1"/>
</dbReference>
<evidence type="ECO:0000313" key="6">
    <source>
        <dbReference type="Proteomes" id="UP001178507"/>
    </source>
</evidence>
<dbReference type="Pfam" id="PF00383">
    <property type="entry name" value="dCMP_cyt_deam_1"/>
    <property type="match status" value="1"/>
</dbReference>
<gene>
    <name evidence="5" type="ORF">EVOR1521_LOCUS9171</name>
</gene>
<keyword evidence="1" id="KW-0479">Metal-binding</keyword>
<dbReference type="GO" id="GO:0008270">
    <property type="term" value="F:zinc ion binding"/>
    <property type="evidence" value="ECO:0007669"/>
    <property type="project" value="InterPro"/>
</dbReference>
<evidence type="ECO:0000259" key="4">
    <source>
        <dbReference type="Pfam" id="PF00383"/>
    </source>
</evidence>
<sequence>MQTFYPPLKCSPDSHVPRRGHSNLVSQAAAATAASGSAASYCSPRLWMGGGVGQSEREIRPPRPERSERSGRSERKVLVGDSLEVTYQERLTSFGAEQVQELVALVEARHMQFSALSLCTALHRLASTTRQPDRLRCSGLLSTLEAQLRSRPEKFRAQSIANACWAAAKLQWTADLLDALLQVAVTRIDDFKSQELSLLLWSMASANASHGSAADAIALEFLRRGCHSFDAQSTATVAYSAAALLIANEPLWSAIGIGSADRVAEFSDRQLANLVWGFATVLHIDCTVVFQRVAQEAPVARLAPIDLSLVAWAMAKVSQGEQTFYDQVADAVLAKHAAWARSDTRNIATLLYSLALAEQATGHDAAFRELAAAVCARSSEFSVQGLTNAVWAYATACYAEETWFALAAREVCVRCASEFEPLDIANSLWAFAAVLHRDPGLIQRLAGLGKAMICQMSAQNLSISAWALAAMETRDEAFFMQAADPFVLRLEECKAQELNNMLWSYATVSVRLPWLFLKAAKHAVSLGLAEFKTHELSILLWAHGTAGVCNHGFFDAVVDEILHGRGIDSCAPREIANAAWAYSTIIGRCHSPWMASVAEYSRCHMHEFDTQGIGNVLWSFANVTVYSESLLHEASEETARRCQAGVEPQNLAQVLSAISAAASLGQPEVHLFQVAIDLFIASHATGARELLILGNAAFQAREELQERWVRLQGVLEARIFHPLAHALRASHADWSGMEACISQLDVDHLGAAFTAEFLTRIQAVASAEVHQRETNSSPWVLEAMQACALERERAIQRGRDDAAPADQQKLVRQLDKVNKREIVAWVSYDVTTPRGPLREIGQAFSWQLESVVKQGNAAQLLKPVVTRSRIAPNLTGQHDRSGHAERCALLQVASDWLQCDLEGSSVQGQAFLYVTHFPCISCMCIIAQFARHFPKIQLHLAYSDGRTTNIQRLKQVNIQEHDC</sequence>
<dbReference type="PANTHER" id="PTHR21228">
    <property type="entry name" value="FAST LEU-RICH DOMAIN-CONTAINING"/>
    <property type="match status" value="1"/>
</dbReference>
<dbReference type="GO" id="GO:0016787">
    <property type="term" value="F:hydrolase activity"/>
    <property type="evidence" value="ECO:0007669"/>
    <property type="project" value="InterPro"/>
</dbReference>
<keyword evidence="2" id="KW-0862">Zinc</keyword>
<dbReference type="GO" id="GO:0000963">
    <property type="term" value="P:mitochondrial RNA processing"/>
    <property type="evidence" value="ECO:0007669"/>
    <property type="project" value="TreeGrafter"/>
</dbReference>
<feature type="region of interest" description="Disordered" evidence="3">
    <location>
        <begin position="1"/>
        <end position="20"/>
    </location>
</feature>
<dbReference type="GO" id="GO:0005759">
    <property type="term" value="C:mitochondrial matrix"/>
    <property type="evidence" value="ECO:0007669"/>
    <property type="project" value="TreeGrafter"/>
</dbReference>
<comment type="caution">
    <text evidence="5">The sequence shown here is derived from an EMBL/GenBank/DDBJ whole genome shotgun (WGS) entry which is preliminary data.</text>
</comment>
<dbReference type="InterPro" id="IPR002125">
    <property type="entry name" value="CMP_dCMP_dom"/>
</dbReference>
<evidence type="ECO:0000256" key="3">
    <source>
        <dbReference type="SAM" id="MobiDB-lite"/>
    </source>
</evidence>
<accession>A0AA36I7E9</accession>
<dbReference type="Proteomes" id="UP001178507">
    <property type="component" value="Unassembled WGS sequence"/>
</dbReference>
<dbReference type="GO" id="GO:0044528">
    <property type="term" value="P:regulation of mitochondrial mRNA stability"/>
    <property type="evidence" value="ECO:0007669"/>
    <property type="project" value="TreeGrafter"/>
</dbReference>
<dbReference type="PROSITE" id="PS00903">
    <property type="entry name" value="CYT_DCMP_DEAMINASES_1"/>
    <property type="match status" value="1"/>
</dbReference>
<organism evidence="5 6">
    <name type="scientific">Effrenium voratum</name>
    <dbReference type="NCBI Taxonomy" id="2562239"/>
    <lineage>
        <taxon>Eukaryota</taxon>
        <taxon>Sar</taxon>
        <taxon>Alveolata</taxon>
        <taxon>Dinophyceae</taxon>
        <taxon>Suessiales</taxon>
        <taxon>Symbiodiniaceae</taxon>
        <taxon>Effrenium</taxon>
    </lineage>
</organism>
<name>A0AA36I7E9_9DINO</name>
<dbReference type="InterPro" id="IPR050870">
    <property type="entry name" value="FAST_kinase"/>
</dbReference>
<dbReference type="InterPro" id="IPR016193">
    <property type="entry name" value="Cytidine_deaminase-like"/>
</dbReference>
<feature type="region of interest" description="Disordered" evidence="3">
    <location>
        <begin position="52"/>
        <end position="75"/>
    </location>
</feature>
<dbReference type="GO" id="GO:0003723">
    <property type="term" value="F:RNA binding"/>
    <property type="evidence" value="ECO:0007669"/>
    <property type="project" value="TreeGrafter"/>
</dbReference>
<dbReference type="AlphaFoldDB" id="A0AA36I7E9"/>
<reference evidence="5" key="1">
    <citation type="submission" date="2023-08" db="EMBL/GenBank/DDBJ databases">
        <authorList>
            <person name="Chen Y."/>
            <person name="Shah S."/>
            <person name="Dougan E. K."/>
            <person name="Thang M."/>
            <person name="Chan C."/>
        </authorList>
    </citation>
    <scope>NUCLEOTIDE SEQUENCE</scope>
</reference>
<evidence type="ECO:0000256" key="2">
    <source>
        <dbReference type="ARBA" id="ARBA00022833"/>
    </source>
</evidence>
<dbReference type="SUPFAM" id="SSF53927">
    <property type="entry name" value="Cytidine deaminase-like"/>
    <property type="match status" value="1"/>
</dbReference>
<feature type="domain" description="CMP/dCMP-type deaminase" evidence="4">
    <location>
        <begin position="878"/>
        <end position="930"/>
    </location>
</feature>
<proteinExistence type="predicted"/>
<dbReference type="InterPro" id="IPR016192">
    <property type="entry name" value="APOBEC/CMP_deaminase_Zn-bd"/>
</dbReference>
<protein>
    <recommendedName>
        <fullName evidence="4">CMP/dCMP-type deaminase domain-containing protein</fullName>
    </recommendedName>
</protein>
<dbReference type="GO" id="GO:0035770">
    <property type="term" value="C:ribonucleoprotein granule"/>
    <property type="evidence" value="ECO:0007669"/>
    <property type="project" value="TreeGrafter"/>
</dbReference>
<evidence type="ECO:0000313" key="5">
    <source>
        <dbReference type="EMBL" id="CAJ1381505.1"/>
    </source>
</evidence>